<dbReference type="PANTHER" id="PTHR35527:SF2">
    <property type="entry name" value="HYDROLASE"/>
    <property type="match status" value="1"/>
</dbReference>
<dbReference type="OrthoDB" id="9794717at2"/>
<protein>
    <submittedName>
        <fullName evidence="4">Choloylglycine hydrolase</fullName>
    </submittedName>
</protein>
<dbReference type="Proteomes" id="UP000295558">
    <property type="component" value="Unassembled WGS sequence"/>
</dbReference>
<dbReference type="InterPro" id="IPR029132">
    <property type="entry name" value="CBAH/NAAA_C"/>
</dbReference>
<dbReference type="Gene3D" id="3.60.60.10">
    <property type="entry name" value="Penicillin V Acylase, Chain A"/>
    <property type="match status" value="1"/>
</dbReference>
<evidence type="ECO:0000313" key="4">
    <source>
        <dbReference type="EMBL" id="TDR55726.1"/>
    </source>
</evidence>
<organism evidence="4 5">
    <name type="scientific">Listeria rocourtiae</name>
    <dbReference type="NCBI Taxonomy" id="647910"/>
    <lineage>
        <taxon>Bacteria</taxon>
        <taxon>Bacillati</taxon>
        <taxon>Bacillota</taxon>
        <taxon>Bacilli</taxon>
        <taxon>Bacillales</taxon>
        <taxon>Listeriaceae</taxon>
        <taxon>Listeria</taxon>
    </lineage>
</organism>
<feature type="domain" description="Choloylglycine hydrolase/NAAA C-terminal" evidence="3">
    <location>
        <begin position="2"/>
        <end position="306"/>
    </location>
</feature>
<sequence length="323" mass="36456">MCTSFIVKTTNSNSFLSRTMDFGFDLSVMPSLCPRKYIWYSDVDSSVYIGNYSFVGAGKKLDKYLYVDGVNEHGLGCTALYSQVKSSYSTEELENHVNIAPHELVLWILSTCKDIPMFEELSPYLNILGTDIGLLDISAPLQWMLADTNGKCVAVTVEDGYLNIKENPAKILTETAALDQHIGKLKKKSRRSSHASSTLNKFWGFFVELFSKKNIFPIGHHCADRFMKIGHLKQSLPSMMNETDAIQSIRHLLSHVNISKEAANDDCYTQYSAIMCLDTMCYYFTPIHSHSVYKLRLKSADLGNKRAITSYQVAKTLRIHPLN</sequence>
<dbReference type="PANTHER" id="PTHR35527">
    <property type="entry name" value="CHOLOYLGLYCINE HYDROLASE"/>
    <property type="match status" value="1"/>
</dbReference>
<reference evidence="4 5" key="1">
    <citation type="submission" date="2019-03" db="EMBL/GenBank/DDBJ databases">
        <title>Genomic Encyclopedia of Type Strains, Phase III (KMG-III): the genomes of soil and plant-associated and newly described type strains.</title>
        <authorList>
            <person name="Whitman W."/>
        </authorList>
    </citation>
    <scope>NUCLEOTIDE SEQUENCE [LARGE SCALE GENOMIC DNA]</scope>
    <source>
        <strain evidence="4 5">CECT 7972</strain>
    </source>
</reference>
<keyword evidence="5" id="KW-1185">Reference proteome</keyword>
<evidence type="ECO:0000256" key="1">
    <source>
        <dbReference type="ARBA" id="ARBA00006625"/>
    </source>
</evidence>
<dbReference type="GO" id="GO:0016787">
    <property type="term" value="F:hydrolase activity"/>
    <property type="evidence" value="ECO:0007669"/>
    <property type="project" value="UniProtKB-KW"/>
</dbReference>
<dbReference type="Pfam" id="PF02275">
    <property type="entry name" value="CBAH"/>
    <property type="match status" value="1"/>
</dbReference>
<dbReference type="EMBL" id="SNZK01000001">
    <property type="protein sequence ID" value="TDR55726.1"/>
    <property type="molecule type" value="Genomic_DNA"/>
</dbReference>
<dbReference type="RefSeq" id="WP_051994306.1">
    <property type="nucleotide sequence ID" value="NZ_JAASUO010000011.1"/>
</dbReference>
<dbReference type="InterPro" id="IPR029055">
    <property type="entry name" value="Ntn_hydrolases_N"/>
</dbReference>
<dbReference type="SUPFAM" id="SSF56235">
    <property type="entry name" value="N-terminal nucleophile aminohydrolases (Ntn hydrolases)"/>
    <property type="match status" value="1"/>
</dbReference>
<evidence type="ECO:0000313" key="5">
    <source>
        <dbReference type="Proteomes" id="UP000295558"/>
    </source>
</evidence>
<comment type="caution">
    <text evidence="4">The sequence shown here is derived from an EMBL/GenBank/DDBJ whole genome shotgun (WGS) entry which is preliminary data.</text>
</comment>
<gene>
    <name evidence="4" type="ORF">DFP96_101669</name>
</gene>
<name>A0A4V3DQC9_9LIST</name>
<evidence type="ECO:0000259" key="3">
    <source>
        <dbReference type="Pfam" id="PF02275"/>
    </source>
</evidence>
<dbReference type="STRING" id="1265846.PROCOU_10141"/>
<accession>A0A4V3DQC9</accession>
<comment type="similarity">
    <text evidence="1">Belongs to the peptidase C59 family.</text>
</comment>
<dbReference type="InterPro" id="IPR052193">
    <property type="entry name" value="Peptidase_C59"/>
</dbReference>
<proteinExistence type="inferred from homology"/>
<dbReference type="AlphaFoldDB" id="A0A4V3DQC9"/>
<keyword evidence="2 4" id="KW-0378">Hydrolase</keyword>
<evidence type="ECO:0000256" key="2">
    <source>
        <dbReference type="ARBA" id="ARBA00022801"/>
    </source>
</evidence>